<evidence type="ECO:0000256" key="3">
    <source>
        <dbReference type="ARBA" id="ARBA00022692"/>
    </source>
</evidence>
<name>A0A2S3ICN9_9POAL</name>
<keyword evidence="4 6" id="KW-1133">Transmembrane helix</keyword>
<evidence type="ECO:0000256" key="6">
    <source>
        <dbReference type="SAM" id="Phobius"/>
    </source>
</evidence>
<dbReference type="EMBL" id="CM008053">
    <property type="protein sequence ID" value="PAN41412.1"/>
    <property type="molecule type" value="Genomic_DNA"/>
</dbReference>
<feature type="transmembrane region" description="Helical" evidence="6">
    <location>
        <begin position="34"/>
        <end position="55"/>
    </location>
</feature>
<evidence type="ECO:0000256" key="2">
    <source>
        <dbReference type="ARBA" id="ARBA00006665"/>
    </source>
</evidence>
<reference evidence="7" key="1">
    <citation type="submission" date="2018-04" db="EMBL/GenBank/DDBJ databases">
        <title>WGS assembly of Panicum hallii.</title>
        <authorList>
            <person name="Lovell J."/>
            <person name="Jenkins J."/>
            <person name="Lowry D."/>
            <person name="Mamidi S."/>
            <person name="Sreedasyam A."/>
            <person name="Weng X."/>
            <person name="Barry K."/>
            <person name="Bonette J."/>
            <person name="Campitelli B."/>
            <person name="Daum C."/>
            <person name="Gordon S."/>
            <person name="Gould B."/>
            <person name="Lipzen A."/>
            <person name="Macqueen A."/>
            <person name="Palacio-Mejia J."/>
            <person name="Plott C."/>
            <person name="Shakirov E."/>
            <person name="Shu S."/>
            <person name="Yoshinaga Y."/>
            <person name="Zane M."/>
            <person name="Rokhsar D."/>
            <person name="Grimwood J."/>
            <person name="Schmutz J."/>
            <person name="Juenger T."/>
        </authorList>
    </citation>
    <scope>NUCLEOTIDE SEQUENCE [LARGE SCALE GENOMIC DNA]</scope>
    <source>
        <strain evidence="7">FIL2</strain>
    </source>
</reference>
<gene>
    <name evidence="7" type="ORF">PAHAL_8G041800</name>
</gene>
<dbReference type="Pfam" id="PF03348">
    <property type="entry name" value="Serinc"/>
    <property type="match status" value="1"/>
</dbReference>
<dbReference type="PANTHER" id="PTHR10383">
    <property type="entry name" value="SERINE INCORPORATOR"/>
    <property type="match status" value="1"/>
</dbReference>
<accession>A0A2S3ICN9</accession>
<evidence type="ECO:0000313" key="7">
    <source>
        <dbReference type="EMBL" id="PAN41412.1"/>
    </source>
</evidence>
<dbReference type="AlphaFoldDB" id="A0A2S3ICN9"/>
<comment type="similarity">
    <text evidence="2">Belongs to the TDE1 family.</text>
</comment>
<dbReference type="GO" id="GO:0016020">
    <property type="term" value="C:membrane"/>
    <property type="evidence" value="ECO:0007669"/>
    <property type="project" value="UniProtKB-SubCell"/>
</dbReference>
<dbReference type="Proteomes" id="UP000243499">
    <property type="component" value="Chromosome 8"/>
</dbReference>
<dbReference type="Gramene" id="PAN41413">
    <property type="protein sequence ID" value="PAN41413"/>
    <property type="gene ID" value="PAHAL_8G041800"/>
</dbReference>
<keyword evidence="3 6" id="KW-0812">Transmembrane</keyword>
<evidence type="ECO:0000256" key="5">
    <source>
        <dbReference type="ARBA" id="ARBA00023136"/>
    </source>
</evidence>
<evidence type="ECO:0000256" key="1">
    <source>
        <dbReference type="ARBA" id="ARBA00004141"/>
    </source>
</evidence>
<organism evidence="7">
    <name type="scientific">Panicum hallii</name>
    <dbReference type="NCBI Taxonomy" id="206008"/>
    <lineage>
        <taxon>Eukaryota</taxon>
        <taxon>Viridiplantae</taxon>
        <taxon>Streptophyta</taxon>
        <taxon>Embryophyta</taxon>
        <taxon>Tracheophyta</taxon>
        <taxon>Spermatophyta</taxon>
        <taxon>Magnoliopsida</taxon>
        <taxon>Liliopsida</taxon>
        <taxon>Poales</taxon>
        <taxon>Poaceae</taxon>
        <taxon>PACMAD clade</taxon>
        <taxon>Panicoideae</taxon>
        <taxon>Panicodae</taxon>
        <taxon>Paniceae</taxon>
        <taxon>Panicinae</taxon>
        <taxon>Panicum</taxon>
        <taxon>Panicum sect. Panicum</taxon>
    </lineage>
</organism>
<feature type="transmembrane region" description="Helical" evidence="6">
    <location>
        <begin position="146"/>
        <end position="167"/>
    </location>
</feature>
<feature type="transmembrane region" description="Helical" evidence="6">
    <location>
        <begin position="187"/>
        <end position="211"/>
    </location>
</feature>
<dbReference type="EMBL" id="CM008053">
    <property type="protein sequence ID" value="PAN41413.1"/>
    <property type="molecule type" value="Genomic_DNA"/>
</dbReference>
<dbReference type="Gramene" id="PAN41412">
    <property type="protein sequence ID" value="PAN41412"/>
    <property type="gene ID" value="PAHAL_8G041800"/>
</dbReference>
<protein>
    <submittedName>
        <fullName evidence="7">Uncharacterized protein</fullName>
    </submittedName>
</protein>
<proteinExistence type="inferred from homology"/>
<evidence type="ECO:0000256" key="4">
    <source>
        <dbReference type="ARBA" id="ARBA00022989"/>
    </source>
</evidence>
<sequence length="255" mass="28658">MPVATMSVRRDDNPRTHRFRWQPDPMVVRYTSCWMNIALFIGSTTLLVPLVPLIAAKTKANGVYTEPGLVGAYSVFLCYSAIKSEPETSCYKKEKAGAGADWKTIIHWQSFVGELMSTAAAAFSTGKDYKTIQLGNVVRLEDDVPYGYGFFHFVFTMGSMYFGMLFLGWDTHRIMEKWSMDVGWTSAWVHIVNEGLAVISFVAILVARIYGIGWLRQLLARSFGIGGQQQQPPPPFAMNILRRSNNLLHLFGILV</sequence>
<dbReference type="InterPro" id="IPR005016">
    <property type="entry name" value="TDE1/TMS"/>
</dbReference>
<comment type="subcellular location">
    <subcellularLocation>
        <location evidence="1">Membrane</location>
        <topology evidence="1">Multi-pass membrane protein</topology>
    </subcellularLocation>
</comment>
<dbReference type="PANTHER" id="PTHR10383:SF44">
    <property type="entry name" value="SERINC-DOMAIN CONTAINING SERINE AND SPHINGOLIPID BIOSYNTHESIS PROTEIN"/>
    <property type="match status" value="1"/>
</dbReference>
<keyword evidence="5 6" id="KW-0472">Membrane</keyword>